<keyword evidence="1" id="KW-0812">Transmembrane</keyword>
<proteinExistence type="predicted"/>
<dbReference type="Proteomes" id="UP000194266">
    <property type="component" value="Unassembled WGS sequence"/>
</dbReference>
<reference evidence="2 3" key="1">
    <citation type="submission" date="2016-12" db="EMBL/GenBank/DDBJ databases">
        <title>Genome Mining:The Detection of Biosynthetic Gene Clusters to Aid in the Expression of Curamycin A produced by Streptomyces sp. strain CZA14.</title>
        <authorList>
            <person name="Durrell K.A."/>
            <person name="Kirby B.M."/>
            <person name="Khan W."/>
            <person name="Mthethwa T."/>
            <person name="Le Roes-Hill M."/>
        </authorList>
    </citation>
    <scope>NUCLEOTIDE SEQUENCE [LARGE SCALE GENOMIC DNA]</scope>
    <source>
        <strain evidence="2 3">CZA14</strain>
    </source>
</reference>
<feature type="transmembrane region" description="Helical" evidence="1">
    <location>
        <begin position="65"/>
        <end position="85"/>
    </location>
</feature>
<comment type="caution">
    <text evidence="2">The sequence shown here is derived from an EMBL/GenBank/DDBJ whole genome shotgun (WGS) entry which is preliminary data.</text>
</comment>
<name>A0ABX3Y6S4_9ACTN</name>
<feature type="transmembrane region" description="Helical" evidence="1">
    <location>
        <begin position="97"/>
        <end position="124"/>
    </location>
</feature>
<protein>
    <submittedName>
        <fullName evidence="2">Uncharacterized protein</fullName>
    </submittedName>
</protein>
<keyword evidence="1" id="KW-0472">Membrane</keyword>
<evidence type="ECO:0000313" key="3">
    <source>
        <dbReference type="Proteomes" id="UP000194266"/>
    </source>
</evidence>
<sequence>MSMGYSGTTEADRERTRAERLTEGLTVGVASVLAFVLLAGLATVFGTTAWHLVTDTGTTASSRLSTPMILLAPVALPVVLACTVFRSGRRKGMKQLTAMVPAALTLLGASVVLFAALCPVIRYAD</sequence>
<gene>
    <name evidence="2" type="ORF">OQI_38320</name>
</gene>
<evidence type="ECO:0000256" key="1">
    <source>
        <dbReference type="SAM" id="Phobius"/>
    </source>
</evidence>
<organism evidence="2 3">
    <name type="scientific">Streptomyces pharetrae CZA14</name>
    <dbReference type="NCBI Taxonomy" id="1144883"/>
    <lineage>
        <taxon>Bacteria</taxon>
        <taxon>Bacillati</taxon>
        <taxon>Actinomycetota</taxon>
        <taxon>Actinomycetes</taxon>
        <taxon>Kitasatosporales</taxon>
        <taxon>Streptomycetaceae</taxon>
        <taxon>Streptomyces</taxon>
    </lineage>
</organism>
<dbReference type="EMBL" id="MRYD01000507">
    <property type="protein sequence ID" value="OSZ55472.1"/>
    <property type="molecule type" value="Genomic_DNA"/>
</dbReference>
<keyword evidence="3" id="KW-1185">Reference proteome</keyword>
<evidence type="ECO:0000313" key="2">
    <source>
        <dbReference type="EMBL" id="OSZ55472.1"/>
    </source>
</evidence>
<keyword evidence="1" id="KW-1133">Transmembrane helix</keyword>
<feature type="transmembrane region" description="Helical" evidence="1">
    <location>
        <begin position="21"/>
        <end position="45"/>
    </location>
</feature>
<accession>A0ABX3Y6S4</accession>